<dbReference type="InterPro" id="IPR036249">
    <property type="entry name" value="Thioredoxin-like_sf"/>
</dbReference>
<feature type="domain" description="DSBA-like thioredoxin" evidence="1">
    <location>
        <begin position="13"/>
        <end position="219"/>
    </location>
</feature>
<dbReference type="AlphaFoldDB" id="A0A142VV21"/>
<evidence type="ECO:0000259" key="1">
    <source>
        <dbReference type="Pfam" id="PF01323"/>
    </source>
</evidence>
<reference evidence="3" key="1">
    <citation type="submission" date="2015-11" db="EMBL/GenBank/DDBJ databases">
        <title>Complete genome sequence of a polyethylene glycol-degrading strain Sphingopyxis terrae strain 203-1 (NBRC 15098).</title>
        <authorList>
            <person name="Yoshiyuki O."/>
            <person name="Shouta N."/>
            <person name="Nagata Y."/>
            <person name="Numata M."/>
            <person name="Tsuchikane K."/>
            <person name="Hosoyama A."/>
            <person name="Yamazoe A."/>
            <person name="Tsuda M."/>
            <person name="Fujita N."/>
            <person name="Kawai F."/>
        </authorList>
    </citation>
    <scope>NUCLEOTIDE SEQUENCE [LARGE SCALE GENOMIC DNA]</scope>
    <source>
        <strain evidence="3">203-1</strain>
    </source>
</reference>
<dbReference type="STRING" id="1219058.AOA14_03325"/>
<dbReference type="Proteomes" id="UP000076234">
    <property type="component" value="Chromosome"/>
</dbReference>
<dbReference type="EMBL" id="CP013342">
    <property type="protein sequence ID" value="AMU93636.1"/>
    <property type="molecule type" value="Genomic_DNA"/>
</dbReference>
<sequence>MTVTRTELPRLSVDIVSDVMCPWCIIGWLKFQKVMAHFEGRLAFRVQWHPFELNPHMPPEGEDAVEHVIRKYGITQEQSRANSGRLAAIAADLGFAFNRGPGFRMRNSFDAHRLLTWAGALEEPDQAAATGVQTALKLALFRAHFTDNRDVGDPAVLIDVAASVGLDAARAAAILDGDDYAEMVRMEEAYWADNNVTGVPAFILGGRMLIPGAQDSEAFIRVIENKVLASAA</sequence>
<name>A0A142VV21_9SPHN</name>
<dbReference type="Gene3D" id="3.40.30.10">
    <property type="entry name" value="Glutaredoxin"/>
    <property type="match status" value="1"/>
</dbReference>
<protein>
    <submittedName>
        <fullName evidence="2">Disulfide bond formation protein DsbA</fullName>
    </submittedName>
</protein>
<organism evidence="2 3">
    <name type="scientific">Sphingopyxis terrae subsp. terrae NBRC 15098</name>
    <dbReference type="NCBI Taxonomy" id="1219058"/>
    <lineage>
        <taxon>Bacteria</taxon>
        <taxon>Pseudomonadati</taxon>
        <taxon>Pseudomonadota</taxon>
        <taxon>Alphaproteobacteria</taxon>
        <taxon>Sphingomonadales</taxon>
        <taxon>Sphingomonadaceae</taxon>
        <taxon>Sphingopyxis</taxon>
    </lineage>
</organism>
<accession>A0A142VV21</accession>
<evidence type="ECO:0000313" key="2">
    <source>
        <dbReference type="EMBL" id="AMU93636.1"/>
    </source>
</evidence>
<gene>
    <name evidence="2" type="ORF">AOA14_03325</name>
</gene>
<proteinExistence type="predicted"/>
<dbReference type="InterPro" id="IPR001853">
    <property type="entry name" value="DSBA-like_thioredoxin_dom"/>
</dbReference>
<dbReference type="PANTHER" id="PTHR13887:SF41">
    <property type="entry name" value="THIOREDOXIN SUPERFAMILY PROTEIN"/>
    <property type="match status" value="1"/>
</dbReference>
<dbReference type="Pfam" id="PF01323">
    <property type="entry name" value="DSBA"/>
    <property type="match status" value="1"/>
</dbReference>
<dbReference type="KEGG" id="ster:AOA14_03325"/>
<dbReference type="RefSeq" id="WP_062900748.1">
    <property type="nucleotide sequence ID" value="NZ_CP013342.1"/>
</dbReference>
<evidence type="ECO:0000313" key="3">
    <source>
        <dbReference type="Proteomes" id="UP000076234"/>
    </source>
</evidence>
<dbReference type="GO" id="GO:0016491">
    <property type="term" value="F:oxidoreductase activity"/>
    <property type="evidence" value="ECO:0007669"/>
    <property type="project" value="InterPro"/>
</dbReference>
<dbReference type="PANTHER" id="PTHR13887">
    <property type="entry name" value="GLUTATHIONE S-TRANSFERASE KAPPA"/>
    <property type="match status" value="1"/>
</dbReference>
<reference evidence="2 3" key="2">
    <citation type="journal article" date="2016" name="Genome Announc.">
        <title>Complete Genome Sequence of Sphingopyxis terrae Strain 203-1 (NBRC 111660), a Polyethylene Glycol Degrader.</title>
        <authorList>
            <person name="Ohtsubo Y."/>
            <person name="Nonoyama S."/>
            <person name="Nagata Y."/>
            <person name="Numata M."/>
            <person name="Tsuchikane K."/>
            <person name="Hosoyama A."/>
            <person name="Yamazoe A."/>
            <person name="Tsuda M."/>
            <person name="Fujita N."/>
            <person name="Kawai F."/>
        </authorList>
    </citation>
    <scope>NUCLEOTIDE SEQUENCE [LARGE SCALE GENOMIC DNA]</scope>
    <source>
        <strain evidence="2 3">203-1</strain>
    </source>
</reference>
<dbReference type="SUPFAM" id="SSF52833">
    <property type="entry name" value="Thioredoxin-like"/>
    <property type="match status" value="1"/>
</dbReference>
<dbReference type="CDD" id="cd03024">
    <property type="entry name" value="DsbA_FrnE"/>
    <property type="match status" value="1"/>
</dbReference>